<feature type="transmembrane region" description="Helical" evidence="1">
    <location>
        <begin position="6"/>
        <end position="29"/>
    </location>
</feature>
<keyword evidence="1" id="KW-1133">Transmembrane helix</keyword>
<dbReference type="EMBL" id="MHPJ01000009">
    <property type="protein sequence ID" value="OGZ79116.1"/>
    <property type="molecule type" value="Genomic_DNA"/>
</dbReference>
<keyword evidence="1" id="KW-0472">Membrane</keyword>
<protein>
    <submittedName>
        <fullName evidence="2">Uncharacterized protein</fullName>
    </submittedName>
</protein>
<proteinExistence type="predicted"/>
<evidence type="ECO:0000313" key="2">
    <source>
        <dbReference type="EMBL" id="OGZ79116.1"/>
    </source>
</evidence>
<gene>
    <name evidence="2" type="ORF">A2358_03990</name>
</gene>
<organism evidence="2 3">
    <name type="scientific">Candidatus Staskawiczbacteria bacterium RIFOXYB1_FULL_37_44</name>
    <dbReference type="NCBI Taxonomy" id="1802223"/>
    <lineage>
        <taxon>Bacteria</taxon>
        <taxon>Candidatus Staskawicziibacteriota</taxon>
    </lineage>
</organism>
<evidence type="ECO:0000256" key="1">
    <source>
        <dbReference type="SAM" id="Phobius"/>
    </source>
</evidence>
<dbReference type="Proteomes" id="UP000178650">
    <property type="component" value="Unassembled WGS sequence"/>
</dbReference>
<accession>A0A1G2IW98</accession>
<evidence type="ECO:0000313" key="3">
    <source>
        <dbReference type="Proteomes" id="UP000178650"/>
    </source>
</evidence>
<sequence>MKKSHLIVVIIILAVVVMGGSFYGGMIYVKSQNPRGGFNGGNFQTRVNRVGENGSNFISGNIISKDNNSITLKLLNNAGSKIIFYSENTQVNKQAAGTPDDLVVGTSLSVTGTTNSDGSVTAQSIQIRPAGQIKPGL</sequence>
<name>A0A1G2IW98_9BACT</name>
<comment type="caution">
    <text evidence="2">The sequence shown here is derived from an EMBL/GenBank/DDBJ whole genome shotgun (WGS) entry which is preliminary data.</text>
</comment>
<keyword evidence="1" id="KW-0812">Transmembrane</keyword>
<dbReference type="AlphaFoldDB" id="A0A1G2IW98"/>
<dbReference type="STRING" id="1802223.A2358_03990"/>
<reference evidence="2 3" key="1">
    <citation type="journal article" date="2016" name="Nat. Commun.">
        <title>Thousands of microbial genomes shed light on interconnected biogeochemical processes in an aquifer system.</title>
        <authorList>
            <person name="Anantharaman K."/>
            <person name="Brown C.T."/>
            <person name="Hug L.A."/>
            <person name="Sharon I."/>
            <person name="Castelle C.J."/>
            <person name="Probst A.J."/>
            <person name="Thomas B.C."/>
            <person name="Singh A."/>
            <person name="Wilkins M.J."/>
            <person name="Karaoz U."/>
            <person name="Brodie E.L."/>
            <person name="Williams K.H."/>
            <person name="Hubbard S.S."/>
            <person name="Banfield J.F."/>
        </authorList>
    </citation>
    <scope>NUCLEOTIDE SEQUENCE [LARGE SCALE GENOMIC DNA]</scope>
</reference>